<dbReference type="PANTHER" id="PTHR12236">
    <property type="entry name" value="STRUCTURAL CONTITUENT OF CUTICLE"/>
    <property type="match status" value="1"/>
</dbReference>
<dbReference type="InterPro" id="IPR000618">
    <property type="entry name" value="Insect_cuticle"/>
</dbReference>
<keyword evidence="3" id="KW-0812">Transmembrane</keyword>
<dbReference type="PANTHER" id="PTHR12236:SF98">
    <property type="entry name" value="CUTICULAR PROTEIN 56F"/>
    <property type="match status" value="1"/>
</dbReference>
<sequence length="145" mass="16304">MAHVYARPHHMLQTEEEVLDIVEDDPSTSTREIARQIMSLTKTLSIIVNFTILVVLTSAAPQFLQQRQLPNDIPTPYDYQYKVENPPTNTFYGKSENGDGVGRVTGSYYVYLPDGRLMTVDYTVDGESGYLPRVTFSNQPVALQG</sequence>
<evidence type="ECO:0000256" key="3">
    <source>
        <dbReference type="SAM" id="Phobius"/>
    </source>
</evidence>
<name>A0ABQ9K1K5_9CUCU</name>
<evidence type="ECO:0000313" key="4">
    <source>
        <dbReference type="EMBL" id="KAJ8983982.1"/>
    </source>
</evidence>
<dbReference type="Pfam" id="PF00379">
    <property type="entry name" value="Chitin_bind_4"/>
    <property type="match status" value="1"/>
</dbReference>
<accession>A0ABQ9K1K5</accession>
<dbReference type="InterPro" id="IPR051217">
    <property type="entry name" value="Insect_Cuticle_Struc_Prot"/>
</dbReference>
<evidence type="ECO:0008006" key="6">
    <source>
        <dbReference type="Google" id="ProtNLM"/>
    </source>
</evidence>
<dbReference type="EMBL" id="JAPWTJ010000053">
    <property type="protein sequence ID" value="KAJ8983982.1"/>
    <property type="molecule type" value="Genomic_DNA"/>
</dbReference>
<evidence type="ECO:0000256" key="1">
    <source>
        <dbReference type="ARBA" id="ARBA00022460"/>
    </source>
</evidence>
<dbReference type="PROSITE" id="PS51155">
    <property type="entry name" value="CHIT_BIND_RR_2"/>
    <property type="match status" value="1"/>
</dbReference>
<proteinExistence type="predicted"/>
<organism evidence="4 5">
    <name type="scientific">Molorchus minor</name>
    <dbReference type="NCBI Taxonomy" id="1323400"/>
    <lineage>
        <taxon>Eukaryota</taxon>
        <taxon>Metazoa</taxon>
        <taxon>Ecdysozoa</taxon>
        <taxon>Arthropoda</taxon>
        <taxon>Hexapoda</taxon>
        <taxon>Insecta</taxon>
        <taxon>Pterygota</taxon>
        <taxon>Neoptera</taxon>
        <taxon>Endopterygota</taxon>
        <taxon>Coleoptera</taxon>
        <taxon>Polyphaga</taxon>
        <taxon>Cucujiformia</taxon>
        <taxon>Chrysomeloidea</taxon>
        <taxon>Cerambycidae</taxon>
        <taxon>Lamiinae</taxon>
        <taxon>Monochamini</taxon>
        <taxon>Molorchus</taxon>
    </lineage>
</organism>
<gene>
    <name evidence="4" type="ORF">NQ317_008687</name>
</gene>
<keyword evidence="3" id="KW-1133">Transmembrane helix</keyword>
<evidence type="ECO:0000256" key="2">
    <source>
        <dbReference type="PROSITE-ProRule" id="PRU00497"/>
    </source>
</evidence>
<keyword evidence="3" id="KW-0472">Membrane</keyword>
<evidence type="ECO:0000313" key="5">
    <source>
        <dbReference type="Proteomes" id="UP001162164"/>
    </source>
</evidence>
<keyword evidence="5" id="KW-1185">Reference proteome</keyword>
<comment type="caution">
    <text evidence="4">The sequence shown here is derived from an EMBL/GenBank/DDBJ whole genome shotgun (WGS) entry which is preliminary data.</text>
</comment>
<keyword evidence="1 2" id="KW-0193">Cuticle</keyword>
<reference evidence="4" key="1">
    <citation type="journal article" date="2023" name="Insect Mol. Biol.">
        <title>Genome sequencing provides insights into the evolution of gene families encoding plant cell wall-degrading enzymes in longhorned beetles.</title>
        <authorList>
            <person name="Shin N.R."/>
            <person name="Okamura Y."/>
            <person name="Kirsch R."/>
            <person name="Pauchet Y."/>
        </authorList>
    </citation>
    <scope>NUCLEOTIDE SEQUENCE</scope>
    <source>
        <strain evidence="4">MMC_N1</strain>
    </source>
</reference>
<feature type="transmembrane region" description="Helical" evidence="3">
    <location>
        <begin position="44"/>
        <end position="64"/>
    </location>
</feature>
<protein>
    <recommendedName>
        <fullName evidence="6">Cuticle protein</fullName>
    </recommendedName>
</protein>
<dbReference type="Proteomes" id="UP001162164">
    <property type="component" value="Unassembled WGS sequence"/>
</dbReference>